<organism evidence="3 4">
    <name type="scientific">Ophiocordyceps unilateralis</name>
    <name type="common">Zombie-ant fungus</name>
    <name type="synonym">Torrubia unilateralis</name>
    <dbReference type="NCBI Taxonomy" id="268505"/>
    <lineage>
        <taxon>Eukaryota</taxon>
        <taxon>Fungi</taxon>
        <taxon>Dikarya</taxon>
        <taxon>Ascomycota</taxon>
        <taxon>Pezizomycotina</taxon>
        <taxon>Sordariomycetes</taxon>
        <taxon>Hypocreomycetidae</taxon>
        <taxon>Hypocreales</taxon>
        <taxon>Ophiocordycipitaceae</taxon>
        <taxon>Ophiocordyceps</taxon>
    </lineage>
</organism>
<name>A0A2A9P6D2_OPHUN</name>
<dbReference type="Gene3D" id="2.40.40.10">
    <property type="entry name" value="RlpA-like domain"/>
    <property type="match status" value="1"/>
</dbReference>
<dbReference type="EMBL" id="LAZP02000584">
    <property type="protein sequence ID" value="PFH56422.1"/>
    <property type="molecule type" value="Genomic_DNA"/>
</dbReference>
<dbReference type="STRING" id="268505.A0A2A9P6D2"/>
<feature type="signal peptide" evidence="2">
    <location>
        <begin position="1"/>
        <end position="27"/>
    </location>
</feature>
<dbReference type="PANTHER" id="PTHR31836">
    <property type="match status" value="1"/>
</dbReference>
<protein>
    <recommendedName>
        <fullName evidence="5">RlpA-like protein double-psi beta-barrel domain-containing protein</fullName>
    </recommendedName>
</protein>
<sequence length="126" mass="13525">MPSLLSLSLSLSLSLTLILTTLTPTLCSSLKEKTGDVTWYEPGLGACGETSLKEDAIVAVSPSYFDRHDACSRKLRVTYHGASLDLRVVDRCAGCAVNDLDLSPSAFKHLVGDLGVGRVAAVWEWI</sequence>
<dbReference type="PANTHER" id="PTHR31836:SF28">
    <property type="entry name" value="SRCR DOMAIN-CONTAINING PROTEIN-RELATED"/>
    <property type="match status" value="1"/>
</dbReference>
<keyword evidence="1 2" id="KW-0732">Signal</keyword>
<evidence type="ECO:0000256" key="1">
    <source>
        <dbReference type="ARBA" id="ARBA00022729"/>
    </source>
</evidence>
<reference evidence="3 4" key="1">
    <citation type="journal article" date="2015" name="BMC Genomics">
        <title>Gene expression during zombie ant biting behavior reflects the complexity underlying fungal parasitic behavioral manipulation.</title>
        <authorList>
            <person name="de Bekker C."/>
            <person name="Ohm R.A."/>
            <person name="Loreto R.G."/>
            <person name="Sebastian A."/>
            <person name="Albert I."/>
            <person name="Merrow M."/>
            <person name="Brachmann A."/>
            <person name="Hughes D.P."/>
        </authorList>
    </citation>
    <scope>NUCLEOTIDE SEQUENCE [LARGE SCALE GENOMIC DNA]</scope>
    <source>
        <strain evidence="3 4">SC16a</strain>
    </source>
</reference>
<dbReference type="OrthoDB" id="406505at2759"/>
<evidence type="ECO:0000313" key="4">
    <source>
        <dbReference type="Proteomes" id="UP000037136"/>
    </source>
</evidence>
<evidence type="ECO:0008006" key="5">
    <source>
        <dbReference type="Google" id="ProtNLM"/>
    </source>
</evidence>
<dbReference type="SUPFAM" id="SSF50685">
    <property type="entry name" value="Barwin-like endoglucanases"/>
    <property type="match status" value="1"/>
</dbReference>
<accession>A0A2A9P6D2</accession>
<proteinExistence type="predicted"/>
<dbReference type="AlphaFoldDB" id="A0A2A9P6D2"/>
<reference evidence="3 4" key="2">
    <citation type="journal article" date="2017" name="Sci. Rep.">
        <title>Ant-infecting Ophiocordyceps genomes reveal a high diversity of potential behavioral manipulation genes and a possible major role for enterotoxins.</title>
        <authorList>
            <person name="de Bekker C."/>
            <person name="Ohm R.A."/>
            <person name="Evans H.C."/>
            <person name="Brachmann A."/>
            <person name="Hughes D.P."/>
        </authorList>
    </citation>
    <scope>NUCLEOTIDE SEQUENCE [LARGE SCALE GENOMIC DNA]</scope>
    <source>
        <strain evidence="3 4">SC16a</strain>
    </source>
</reference>
<dbReference type="InterPro" id="IPR051477">
    <property type="entry name" value="Expansin_CellWall"/>
</dbReference>
<evidence type="ECO:0000256" key="2">
    <source>
        <dbReference type="SAM" id="SignalP"/>
    </source>
</evidence>
<keyword evidence="4" id="KW-1185">Reference proteome</keyword>
<comment type="caution">
    <text evidence="3">The sequence shown here is derived from an EMBL/GenBank/DDBJ whole genome shotgun (WGS) entry which is preliminary data.</text>
</comment>
<dbReference type="CDD" id="cd22191">
    <property type="entry name" value="DPBB_RlpA_EXP_N-like"/>
    <property type="match status" value="1"/>
</dbReference>
<dbReference type="InterPro" id="IPR036908">
    <property type="entry name" value="RlpA-like_sf"/>
</dbReference>
<feature type="chain" id="PRO_5012676509" description="RlpA-like protein double-psi beta-barrel domain-containing protein" evidence="2">
    <location>
        <begin position="28"/>
        <end position="126"/>
    </location>
</feature>
<dbReference type="Proteomes" id="UP000037136">
    <property type="component" value="Unassembled WGS sequence"/>
</dbReference>
<gene>
    <name evidence="3" type="ORF">XA68_16532</name>
</gene>
<evidence type="ECO:0000313" key="3">
    <source>
        <dbReference type="EMBL" id="PFH56422.1"/>
    </source>
</evidence>